<keyword evidence="5 10" id="KW-1133">Transmembrane helix</keyword>
<evidence type="ECO:0000256" key="2">
    <source>
        <dbReference type="ARBA" id="ARBA00022448"/>
    </source>
</evidence>
<dbReference type="InterPro" id="IPR052076">
    <property type="entry name" value="TRP_cation_channel"/>
</dbReference>
<keyword evidence="4" id="KW-0677">Repeat</keyword>
<evidence type="ECO:0000256" key="4">
    <source>
        <dbReference type="ARBA" id="ARBA00022737"/>
    </source>
</evidence>
<dbReference type="InterPro" id="IPR005821">
    <property type="entry name" value="Ion_trans_dom"/>
</dbReference>
<keyword evidence="9" id="KW-0407">Ion channel</keyword>
<evidence type="ECO:0000313" key="13">
    <source>
        <dbReference type="Proteomes" id="UP001162164"/>
    </source>
</evidence>
<keyword evidence="2" id="KW-0813">Transport</keyword>
<proteinExistence type="predicted"/>
<gene>
    <name evidence="12" type="ORF">NQ317_008306</name>
</gene>
<evidence type="ECO:0000256" key="9">
    <source>
        <dbReference type="ARBA" id="ARBA00023303"/>
    </source>
</evidence>
<protein>
    <recommendedName>
        <fullName evidence="11">Ion transport domain-containing protein</fullName>
    </recommendedName>
</protein>
<evidence type="ECO:0000256" key="10">
    <source>
        <dbReference type="SAM" id="Phobius"/>
    </source>
</evidence>
<feature type="transmembrane region" description="Helical" evidence="10">
    <location>
        <begin position="503"/>
        <end position="524"/>
    </location>
</feature>
<dbReference type="EMBL" id="JAPWTJ010000843">
    <property type="protein sequence ID" value="KAJ8975320.1"/>
    <property type="molecule type" value="Genomic_DNA"/>
</dbReference>
<dbReference type="InterPro" id="IPR036770">
    <property type="entry name" value="Ankyrin_rpt-contain_sf"/>
</dbReference>
<evidence type="ECO:0000256" key="7">
    <source>
        <dbReference type="ARBA" id="ARBA00023065"/>
    </source>
</evidence>
<name>A0ABQ9JCN7_9CUCU</name>
<keyword evidence="13" id="KW-1185">Reference proteome</keyword>
<feature type="transmembrane region" description="Helical" evidence="10">
    <location>
        <begin position="424"/>
        <end position="443"/>
    </location>
</feature>
<reference evidence="12" key="1">
    <citation type="journal article" date="2023" name="Insect Mol. Biol.">
        <title>Genome sequencing provides insights into the evolution of gene families encoding plant cell wall-degrading enzymes in longhorned beetles.</title>
        <authorList>
            <person name="Shin N.R."/>
            <person name="Okamura Y."/>
            <person name="Kirsch R."/>
            <person name="Pauchet Y."/>
        </authorList>
    </citation>
    <scope>NUCLEOTIDE SEQUENCE</scope>
    <source>
        <strain evidence="12">MMC_N1</strain>
    </source>
</reference>
<accession>A0ABQ9JCN7</accession>
<keyword evidence="7" id="KW-0406">Ion transport</keyword>
<keyword evidence="8 10" id="KW-0472">Membrane</keyword>
<evidence type="ECO:0000256" key="6">
    <source>
        <dbReference type="ARBA" id="ARBA00023043"/>
    </source>
</evidence>
<dbReference type="SUPFAM" id="SSF48403">
    <property type="entry name" value="Ankyrin repeat"/>
    <property type="match status" value="1"/>
</dbReference>
<dbReference type="PANTHER" id="PTHR47143">
    <property type="entry name" value="TRANSIENT RECEPTOR POTENTIAL CATION CHANNEL PROTEIN PAINLESS"/>
    <property type="match status" value="1"/>
</dbReference>
<feature type="domain" description="Ion transport" evidence="11">
    <location>
        <begin position="344"/>
        <end position="535"/>
    </location>
</feature>
<evidence type="ECO:0000313" key="12">
    <source>
        <dbReference type="EMBL" id="KAJ8975320.1"/>
    </source>
</evidence>
<dbReference type="Gene3D" id="1.25.40.20">
    <property type="entry name" value="Ankyrin repeat-containing domain"/>
    <property type="match status" value="1"/>
</dbReference>
<evidence type="ECO:0000256" key="3">
    <source>
        <dbReference type="ARBA" id="ARBA00022692"/>
    </source>
</evidence>
<comment type="subcellular location">
    <subcellularLocation>
        <location evidence="1">Membrane</location>
        <topology evidence="1">Multi-pass membrane protein</topology>
    </subcellularLocation>
</comment>
<dbReference type="PANTHER" id="PTHR47143:SF4">
    <property type="entry name" value="TRANSIENT RECEPTOR POTENTIAL CATION CHANNEL PROTEIN PAINLESS"/>
    <property type="match status" value="1"/>
</dbReference>
<evidence type="ECO:0000256" key="5">
    <source>
        <dbReference type="ARBA" id="ARBA00022989"/>
    </source>
</evidence>
<comment type="caution">
    <text evidence="12">The sequence shown here is derived from an EMBL/GenBank/DDBJ whole genome shotgun (WGS) entry which is preliminary data.</text>
</comment>
<sequence length="641" mass="73554">MKKRDYFMRANSICPTPESVLLELVQKNDVENIIRLVEGNPNLLNYIYHPEYNKPILLIACSEDGIKSQTVETLIHLGADPYYSSEIDEEWQAIHFAACSTRSDILEEMVMECLLYCGQLKEDIRKSFKVILEESVVPVDIDSHQSRKKTARDILISDDSLYDGILPQKLENNNETDENILFRYLQTENESAFINFKNGDISSLVNANNNHSTLLQTSCNKNLKRAVEHLIKKGLGASLGSKNKFDVMPIQDMEPEILRKHLDSCIQFDQKSKKSDKEDFLVTFNYRTLIPPTKKTDYKVIYENGDLETNFHNSIAQELVAETEVISYMSETAEFRHLLKHPVIMAVSPNKYFKNFENYIEMVLIIFTGSILCISNPTPDTKKSCRLYQYFLSAFELVLMVGQHPKFSTNVVMLRTVSFNFFKFLMWYSLLIIAFALSFYILFSNTDSETQNNTDAKNDTEDGEDEDFFTDAGKSIFKTIVMLTGEFDAGSLNFQHFPITSKIIFSLFVFTIAIILLNLLNGLAVSDTQMIKNDAELVGHIARAQHIRYVESMVLGNILPSKLIKAVNNICCCFPETVKRTNIIVQERREMLKSKQEDSYLRRIEGVIKVLEKSANSDKMEIFILNKKLDSIIKYLSHERG</sequence>
<keyword evidence="6" id="KW-0040">ANK repeat</keyword>
<organism evidence="12 13">
    <name type="scientific">Molorchus minor</name>
    <dbReference type="NCBI Taxonomy" id="1323400"/>
    <lineage>
        <taxon>Eukaryota</taxon>
        <taxon>Metazoa</taxon>
        <taxon>Ecdysozoa</taxon>
        <taxon>Arthropoda</taxon>
        <taxon>Hexapoda</taxon>
        <taxon>Insecta</taxon>
        <taxon>Pterygota</taxon>
        <taxon>Neoptera</taxon>
        <taxon>Endopterygota</taxon>
        <taxon>Coleoptera</taxon>
        <taxon>Polyphaga</taxon>
        <taxon>Cucujiformia</taxon>
        <taxon>Chrysomeloidea</taxon>
        <taxon>Cerambycidae</taxon>
        <taxon>Lamiinae</taxon>
        <taxon>Monochamini</taxon>
        <taxon>Molorchus</taxon>
    </lineage>
</organism>
<dbReference type="Pfam" id="PF00520">
    <property type="entry name" value="Ion_trans"/>
    <property type="match status" value="1"/>
</dbReference>
<evidence type="ECO:0000256" key="1">
    <source>
        <dbReference type="ARBA" id="ARBA00004141"/>
    </source>
</evidence>
<evidence type="ECO:0000259" key="11">
    <source>
        <dbReference type="Pfam" id="PF00520"/>
    </source>
</evidence>
<dbReference type="Proteomes" id="UP001162164">
    <property type="component" value="Unassembled WGS sequence"/>
</dbReference>
<keyword evidence="3 10" id="KW-0812">Transmembrane</keyword>
<evidence type="ECO:0000256" key="8">
    <source>
        <dbReference type="ARBA" id="ARBA00023136"/>
    </source>
</evidence>